<dbReference type="InterPro" id="IPR046346">
    <property type="entry name" value="Aminoacid_DH-like_N_sf"/>
</dbReference>
<dbReference type="PANTHER" id="PTHR43403">
    <property type="entry name" value="NAD-SPECIFIC GLUTAMATE DEHYDROGENASE"/>
    <property type="match status" value="1"/>
</dbReference>
<evidence type="ECO:0000259" key="3">
    <source>
        <dbReference type="Pfam" id="PF21074"/>
    </source>
</evidence>
<dbReference type="Pfam" id="PF21079">
    <property type="entry name" value="GDH_HM2"/>
    <property type="match status" value="1"/>
</dbReference>
<dbReference type="Pfam" id="PF21075">
    <property type="entry name" value="GDH_ACT1"/>
    <property type="match status" value="1"/>
</dbReference>
<dbReference type="GO" id="GO:0004352">
    <property type="term" value="F:glutamate dehydrogenase (NAD+) activity"/>
    <property type="evidence" value="ECO:0007669"/>
    <property type="project" value="UniProtKB-EC"/>
</dbReference>
<dbReference type="InterPro" id="IPR028971">
    <property type="entry name" value="NAD-GDH_cat"/>
</dbReference>
<dbReference type="GO" id="GO:0006538">
    <property type="term" value="P:L-glutamate catabolic process"/>
    <property type="evidence" value="ECO:0007669"/>
    <property type="project" value="InterPro"/>
</dbReference>
<evidence type="ECO:0000259" key="6">
    <source>
        <dbReference type="Pfam" id="PF21077"/>
    </source>
</evidence>
<dbReference type="InterPro" id="IPR049059">
    <property type="entry name" value="NAD_Glu_DH_HM1"/>
</dbReference>
<feature type="domain" description="NAD-specific glutamate dehydrogenase C-terminal" evidence="3">
    <location>
        <begin position="1274"/>
        <end position="1609"/>
    </location>
</feature>
<dbReference type="InterPro" id="IPR049056">
    <property type="entry name" value="NAD_Glu_DH_HM3"/>
</dbReference>
<comment type="caution">
    <text evidence="7">The sequence shown here is derived from an EMBL/GenBank/DDBJ whole genome shotgun (WGS) entry which is preliminary data.</text>
</comment>
<dbReference type="Pfam" id="PF21078">
    <property type="entry name" value="GDH_HM3"/>
    <property type="match status" value="1"/>
</dbReference>
<evidence type="ECO:0000256" key="1">
    <source>
        <dbReference type="ARBA" id="ARBA00023002"/>
    </source>
</evidence>
<dbReference type="InterPro" id="IPR007780">
    <property type="entry name" value="NAD_Glu_DH_bac"/>
</dbReference>
<name>A0AAW7X8X8_9GAMM</name>
<dbReference type="RefSeq" id="WP_303493600.1">
    <property type="nucleotide sequence ID" value="NZ_JAUOPB010000013.1"/>
</dbReference>
<dbReference type="SUPFAM" id="SSF51735">
    <property type="entry name" value="NAD(P)-binding Rossmann-fold domains"/>
    <property type="match status" value="1"/>
</dbReference>
<dbReference type="PIRSF" id="PIRSF036761">
    <property type="entry name" value="GDH_Mll4104"/>
    <property type="match status" value="1"/>
</dbReference>
<reference evidence="7" key="1">
    <citation type="submission" date="2023-07" db="EMBL/GenBank/DDBJ databases">
        <title>Genome content predicts the carbon catabolic preferences of heterotrophic bacteria.</title>
        <authorList>
            <person name="Gralka M."/>
        </authorList>
    </citation>
    <scope>NUCLEOTIDE SEQUENCE</scope>
    <source>
        <strain evidence="7">I3M17_2</strain>
    </source>
</reference>
<dbReference type="EC" id="1.4.1.2" evidence="7"/>
<dbReference type="InterPro" id="IPR049064">
    <property type="entry name" value="NAD_Glu_DH_ACT3"/>
</dbReference>
<evidence type="ECO:0000259" key="2">
    <source>
        <dbReference type="Pfam" id="PF05088"/>
    </source>
</evidence>
<dbReference type="Pfam" id="PF05088">
    <property type="entry name" value="Bac_GDH_CD"/>
    <property type="match status" value="1"/>
</dbReference>
<feature type="domain" description="NAD-glutamate dehydrogenase catalytic" evidence="2">
    <location>
        <begin position="734"/>
        <end position="1228"/>
    </location>
</feature>
<dbReference type="InterPro" id="IPR049058">
    <property type="entry name" value="NAD_Glu_DH_HM2"/>
</dbReference>
<protein>
    <submittedName>
        <fullName evidence="7">NAD-glutamate dehydrogenase</fullName>
        <ecNumber evidence="7">1.4.1.2</ecNumber>
    </submittedName>
</protein>
<accession>A0AAW7X8X8</accession>
<dbReference type="SUPFAM" id="SSF53223">
    <property type="entry name" value="Aminoacid dehydrogenase-like, N-terminal domain"/>
    <property type="match status" value="1"/>
</dbReference>
<feature type="domain" description="NAD-glutamate dehydrogenase ACT3" evidence="6">
    <location>
        <begin position="555"/>
        <end position="632"/>
    </location>
</feature>
<dbReference type="GO" id="GO:0004069">
    <property type="term" value="F:L-aspartate:2-oxoglutarate aminotransferase activity"/>
    <property type="evidence" value="ECO:0007669"/>
    <property type="project" value="InterPro"/>
</dbReference>
<evidence type="ECO:0000313" key="7">
    <source>
        <dbReference type="EMBL" id="MDO6424176.1"/>
    </source>
</evidence>
<gene>
    <name evidence="7" type="ORF">Q4521_16945</name>
</gene>
<dbReference type="InterPro" id="IPR049062">
    <property type="entry name" value="NAD_Glu_DH_ACT2"/>
</dbReference>
<proteinExistence type="predicted"/>
<dbReference type="InterPro" id="IPR036291">
    <property type="entry name" value="NAD(P)-bd_dom_sf"/>
</dbReference>
<dbReference type="Pfam" id="PF21074">
    <property type="entry name" value="GDH_C"/>
    <property type="match status" value="1"/>
</dbReference>
<dbReference type="Pfam" id="PF21076">
    <property type="entry name" value="GDH_ACT2"/>
    <property type="match status" value="1"/>
</dbReference>
<dbReference type="Pfam" id="PF21073">
    <property type="entry name" value="GDH_HM1"/>
    <property type="match status" value="1"/>
</dbReference>
<dbReference type="InterPro" id="IPR048381">
    <property type="entry name" value="GDH_C"/>
</dbReference>
<evidence type="ECO:0000313" key="8">
    <source>
        <dbReference type="Proteomes" id="UP001169760"/>
    </source>
</evidence>
<dbReference type="PANTHER" id="PTHR43403:SF1">
    <property type="entry name" value="NAD-SPECIFIC GLUTAMATE DEHYDROGENASE"/>
    <property type="match status" value="1"/>
</dbReference>
<evidence type="ECO:0000259" key="4">
    <source>
        <dbReference type="Pfam" id="PF21075"/>
    </source>
</evidence>
<feature type="domain" description="NAD-glutamate dehydrogenase N-terminal ACT1" evidence="4">
    <location>
        <begin position="33"/>
        <end position="185"/>
    </location>
</feature>
<keyword evidence="1 7" id="KW-0560">Oxidoreductase</keyword>
<dbReference type="Pfam" id="PF21077">
    <property type="entry name" value="GDH_ACT3"/>
    <property type="match status" value="1"/>
</dbReference>
<evidence type="ECO:0000259" key="5">
    <source>
        <dbReference type="Pfam" id="PF21076"/>
    </source>
</evidence>
<feature type="domain" description="NAD-glutamate dehydrogenase ACT2" evidence="5">
    <location>
        <begin position="410"/>
        <end position="499"/>
    </location>
</feature>
<organism evidence="7 8">
    <name type="scientific">Saccharophagus degradans</name>
    <dbReference type="NCBI Taxonomy" id="86304"/>
    <lineage>
        <taxon>Bacteria</taxon>
        <taxon>Pseudomonadati</taxon>
        <taxon>Pseudomonadota</taxon>
        <taxon>Gammaproteobacteria</taxon>
        <taxon>Cellvibrionales</taxon>
        <taxon>Cellvibrionaceae</taxon>
        <taxon>Saccharophagus</taxon>
    </lineage>
</organism>
<dbReference type="Proteomes" id="UP001169760">
    <property type="component" value="Unassembled WGS sequence"/>
</dbReference>
<dbReference type="InterPro" id="IPR024727">
    <property type="entry name" value="NAD_Glu_DH_N_ACT1"/>
</dbReference>
<sequence>MIANFDTLGLIEILQENAEQHFKDGAPPAFRTFVSLFLKHYPLDAWQSRPVTDLFGCCFGLWHYLQTPVVNGEARVAVFNPNLEEHRWECGRTVVTVLQQDMPFLVDSLRLELQRQGAQIHTIKSTVLGVHRCEDGSVDKLVADTSVSSSLNTQNGEVQYSKEALIYIEISLRPTEAEHTRLINALNIVLRDIKRVVDDYKPVLGKLEQVKENLAAANVPNENVAFLQWLENGHFSFLGYREFDYAATDGKSGLVERVDERLGIFKKIAAEKNFVAEENFATGTEQFYTRDDVICFSKSSTRSNVHRGVYPDYIVIKKYSSQGEVVGEYRFLGLFTYSVYTLSPLEIPLVRNKVQAVVEYSGLDPASHSGKNLRRVIENFPRDELFQSDQKTLNESIVAVADINERHVVRLLMRKDPFGHFVNCLVYVPREVYTTRIREKIEAIIGEHLQSGDCDSTTYFSESVLARAHIVFKIDKAQCPLLNVEKIESEIVAITRNWDDGLLSVLVEKYGESNGVALNQVYKNAFSPGYQENFNARAAAHDIDLAESLETSASIAMNFYQTVGDEENTIRFRVMRMENPIELSDVIPIIENLGLRVLGERPYKILRQGKPMVWLHDFELKYGLSNSVDVHSVRNLFEQAFLAVWNKTTESDEFNRLVLGARINWREVNLLRVYAAYMKQTGFNSSQDYIANTLASHLDVTRNLVALFKAYFDPRLHKQDKKDDQRIKRLTDNILEQLDAVSNLNEDRVLRRYLEMFEGSLRTNFFQKDEQGNHKPYVAVKFSPRKIHGIPEPRPLYEIFMYSPRVEGVHLRGGKVARGGLRWSDRLQDYRTEVLGLVKAQQVKNAVIVPNGAKGGFVAKKLTSSMSRDEFMAEGIASYQTFIRALLDITDNVHGEEITSPVNVVKRDEDDPYLVVAADKGTATFSDIANEISLEYGHWLGDAFASGGSQGYDHKGMGITARGAWISVQRHFRERGIDIQKEDFSVIGIGDMAGDVFGNGMLLSEHICLVAAFNHMHIFIDPTPNAATSFAERKRLFETPRTNWADYNTELISKGGGVFSRDAKSLKITPEMKKVFDIAEDTLTPTELITALLKAPVDLLWNGGIGTYVKAASESHAQIGDKANDALRVDGAQLRCKVFGEGGNLGMSQLGRVEFCLNGGACNTDFIDNAAGVDCSDHEVNIKILLDKLVRDGDLTQKQRNATLESMTDQVADLVLQNNYRQTQAISLARFQVGNRVNEYRRFISYLEAKGKLNRKLEFLPTDEQIVERHGHNQQLTRPELSVLISYAKVVLKEALIATDISKDEYVAAEVETAFPQLLREKYKQEVYQHKLLPEIVGTQIANDLINNLGITAGHRLLETTGANISEIAKAYIVSRDVFQFNAFLEYIKSLDNKVTAEFQAELLGKMVRRVRRGTRWFLRNRRAGINARKEIEIFKTGIEAINDLTEDVVDGRARADWAARYQRLVDRDVPAVWAKRLAMPDNLFSGLGVVEATIVANVDNQQVTEVFYLLLDRLSLNWFASQLSDVKVETYWQALARESYIDDLEAQLRKLIISLVRLKESRSWEETISLWEVANKDLIERWRSMVTEVEGTSSTDYAMFAVALRELIDLAQATDHCQKLESIANG</sequence>
<dbReference type="EMBL" id="JAUOPB010000013">
    <property type="protein sequence ID" value="MDO6424176.1"/>
    <property type="molecule type" value="Genomic_DNA"/>
</dbReference>